<sequence>MWPYLDPFSMRPEAASALSGLLVVVLFAFLVEFGRAIREVASAKKIRKGKRQLYFAVGWVGVSWLISQLPLLGAVNSGGLTGLAALSVWVVALVQLVILGSGLVWISLVKK</sequence>
<evidence type="ECO:0000256" key="1">
    <source>
        <dbReference type="SAM" id="Phobius"/>
    </source>
</evidence>
<feature type="transmembrane region" description="Helical" evidence="1">
    <location>
        <begin position="83"/>
        <end position="108"/>
    </location>
</feature>
<reference evidence="2" key="2">
    <citation type="submission" date="2020-09" db="EMBL/GenBank/DDBJ databases">
        <authorList>
            <person name="Sun Q."/>
            <person name="Zhou Y."/>
        </authorList>
    </citation>
    <scope>NUCLEOTIDE SEQUENCE</scope>
    <source>
        <strain evidence="2">CGMCC 1.12813</strain>
    </source>
</reference>
<dbReference type="RefSeq" id="WP_188510408.1">
    <property type="nucleotide sequence ID" value="NZ_BMGB01000001.1"/>
</dbReference>
<keyword evidence="1" id="KW-0472">Membrane</keyword>
<proteinExistence type="predicted"/>
<feature type="transmembrane region" description="Helical" evidence="1">
    <location>
        <begin position="14"/>
        <end position="33"/>
    </location>
</feature>
<evidence type="ECO:0000313" key="2">
    <source>
        <dbReference type="EMBL" id="GGB04721.1"/>
    </source>
</evidence>
<keyword evidence="1" id="KW-0812">Transmembrane</keyword>
<dbReference type="AlphaFoldDB" id="A0A916SKM1"/>
<gene>
    <name evidence="2" type="ORF">GCM10010979_19280</name>
</gene>
<keyword evidence="1" id="KW-1133">Transmembrane helix</keyword>
<reference evidence="2" key="1">
    <citation type="journal article" date="2014" name="Int. J. Syst. Evol. Microbiol.">
        <title>Complete genome sequence of Corynebacterium casei LMG S-19264T (=DSM 44701T), isolated from a smear-ripened cheese.</title>
        <authorList>
            <consortium name="US DOE Joint Genome Institute (JGI-PGF)"/>
            <person name="Walter F."/>
            <person name="Albersmeier A."/>
            <person name="Kalinowski J."/>
            <person name="Ruckert C."/>
        </authorList>
    </citation>
    <scope>NUCLEOTIDE SEQUENCE</scope>
    <source>
        <strain evidence="2">CGMCC 1.12813</strain>
    </source>
</reference>
<name>A0A916SKM1_9MICO</name>
<protein>
    <submittedName>
        <fullName evidence="2">Uncharacterized protein</fullName>
    </submittedName>
</protein>
<comment type="caution">
    <text evidence="2">The sequence shown here is derived from an EMBL/GenBank/DDBJ whole genome shotgun (WGS) entry which is preliminary data.</text>
</comment>
<accession>A0A916SKM1</accession>
<keyword evidence="3" id="KW-1185">Reference proteome</keyword>
<evidence type="ECO:0000313" key="3">
    <source>
        <dbReference type="Proteomes" id="UP000606922"/>
    </source>
</evidence>
<dbReference type="EMBL" id="BMGB01000001">
    <property type="protein sequence ID" value="GGB04721.1"/>
    <property type="molecule type" value="Genomic_DNA"/>
</dbReference>
<organism evidence="2 3">
    <name type="scientific">Conyzicola nivalis</name>
    <dbReference type="NCBI Taxonomy" id="1477021"/>
    <lineage>
        <taxon>Bacteria</taxon>
        <taxon>Bacillati</taxon>
        <taxon>Actinomycetota</taxon>
        <taxon>Actinomycetes</taxon>
        <taxon>Micrococcales</taxon>
        <taxon>Microbacteriaceae</taxon>
        <taxon>Conyzicola</taxon>
    </lineage>
</organism>
<feature type="transmembrane region" description="Helical" evidence="1">
    <location>
        <begin position="53"/>
        <end position="71"/>
    </location>
</feature>
<dbReference type="Proteomes" id="UP000606922">
    <property type="component" value="Unassembled WGS sequence"/>
</dbReference>